<dbReference type="InterPro" id="IPR051244">
    <property type="entry name" value="TCAF"/>
</dbReference>
<evidence type="ECO:0000313" key="3">
    <source>
        <dbReference type="EMBL" id="CAF4614421.1"/>
    </source>
</evidence>
<reference evidence="2" key="1">
    <citation type="submission" date="2021-02" db="EMBL/GenBank/DDBJ databases">
        <authorList>
            <person name="Nowell W R."/>
        </authorList>
    </citation>
    <scope>NUCLEOTIDE SEQUENCE</scope>
</reference>
<dbReference type="Proteomes" id="UP000663869">
    <property type="component" value="Unassembled WGS sequence"/>
</dbReference>
<gene>
    <name evidence="2" type="ORF">FME351_LOCUS26476</name>
    <name evidence="3" type="ORF">TSG867_LOCUS28647</name>
</gene>
<accession>A0A818TEB6</accession>
<dbReference type="Pfam" id="PF13402">
    <property type="entry name" value="Peptidase_M60"/>
    <property type="match status" value="1"/>
</dbReference>
<dbReference type="PANTHER" id="PTHR15730">
    <property type="entry name" value="EXPERIMENTAL AUTOIMMUNE PROSTATITIS ANTIGEN 2-RELATED"/>
    <property type="match status" value="1"/>
</dbReference>
<dbReference type="Gene3D" id="1.10.390.30">
    <property type="entry name" value="Peptidase M60, enhancin-like domain 3"/>
    <property type="match status" value="1"/>
</dbReference>
<dbReference type="Pfam" id="PF17291">
    <property type="entry name" value="M60-like_N"/>
    <property type="match status" value="1"/>
</dbReference>
<dbReference type="Gene3D" id="3.40.390.80">
    <property type="entry name" value="Peptidase M60, enhancin-like domain 2"/>
    <property type="match status" value="1"/>
</dbReference>
<dbReference type="EMBL" id="CAJOBQ010003679">
    <property type="protein sequence ID" value="CAF4614421.1"/>
    <property type="molecule type" value="Genomic_DNA"/>
</dbReference>
<dbReference type="AlphaFoldDB" id="A0A818TEB6"/>
<dbReference type="InterPro" id="IPR042279">
    <property type="entry name" value="Pep_M60_3"/>
</dbReference>
<dbReference type="EMBL" id="CAJNYU010003566">
    <property type="protein sequence ID" value="CAF3682579.1"/>
    <property type="molecule type" value="Genomic_DNA"/>
</dbReference>
<evidence type="ECO:0000259" key="1">
    <source>
        <dbReference type="PROSITE" id="PS51723"/>
    </source>
</evidence>
<dbReference type="InterPro" id="IPR035423">
    <property type="entry name" value="M60-like_N"/>
</dbReference>
<dbReference type="PANTHER" id="PTHR15730:SF5">
    <property type="entry name" value="SI:CH211-210B2.2-RELATED"/>
    <property type="match status" value="1"/>
</dbReference>
<sequence>MPSMGCASAIAKIPVSKAGRKNHNRHFGHSEEILTKEEHISAMTIEHEQNTNIEYGEFDQIPQILFEGVSSLKTIGCPGTLIPVTNQTRAVICGADSNNVIAAASLLGRGRCLVFAHSGYPYMFINVDVEDRKFVENCRLWLAKGRNAQFVLIDDTQSLSDVPLDETILVWNGECIKNDTFMQNLHDYLRQGGALVCGATPWGWLQLNSGKILSDLPFFHFCDFIGIKLTENYSNCSNPMPFQLELIQFKNIHHATQKLVADPTDIESLCIVGGACKDLNVDVSGLPIDILKNIAMKAENEVIPSNSCPIQDKCCRQKSNGLCGILCVLTSTKAPGIANFPGDFSHPPVTETHVIFHIESNANEWYCTGYYAVAGIPIQIDVLECMGAMGWSIRIGCHSDHLENCEELRRWSCISINKPLVGNSIQMSSAFGGLIFLQSPNGESNSITVRLHHVVLTLTYDSMDPNRVANWQHRRHHARGLWADIAGQHIVLNLPSKSLRHLKSTQLDEVLLFWDSVVLAHHELRGTKPKHRERIVCDEQPSAGYMHSGYPIVTHMDVTDPQSDKFLFNIHVLKKKGWWGVFHELGHNMQRDWWTFDGTGEVTVNIFTLHAMNIICHIQPWIHPWLEEQESNTRIYIENGCNFDEWKDDPGIGLIIYAQLAREYGWETYKQVFRQYEQTQPYLDSNQEKMDHWIEIFSRQVGYNLIPLFKFWGFPVSKSTVEVLHGLDVPKITDKFIEIAPERYRI</sequence>
<comment type="caution">
    <text evidence="2">The sequence shown here is derived from an EMBL/GenBank/DDBJ whole genome shotgun (WGS) entry which is preliminary data.</text>
</comment>
<evidence type="ECO:0000313" key="4">
    <source>
        <dbReference type="Proteomes" id="UP000663869"/>
    </source>
</evidence>
<dbReference type="InterPro" id="IPR031161">
    <property type="entry name" value="Peptidase_M60_dom"/>
</dbReference>
<organism evidence="2 4">
    <name type="scientific">Rotaria socialis</name>
    <dbReference type="NCBI Taxonomy" id="392032"/>
    <lineage>
        <taxon>Eukaryota</taxon>
        <taxon>Metazoa</taxon>
        <taxon>Spiralia</taxon>
        <taxon>Gnathifera</taxon>
        <taxon>Rotifera</taxon>
        <taxon>Eurotatoria</taxon>
        <taxon>Bdelloidea</taxon>
        <taxon>Philodinida</taxon>
        <taxon>Philodinidae</taxon>
        <taxon>Rotaria</taxon>
    </lineage>
</organism>
<dbReference type="Proteomes" id="UP000663862">
    <property type="component" value="Unassembled WGS sequence"/>
</dbReference>
<protein>
    <recommendedName>
        <fullName evidence="1">Peptidase M60 domain-containing protein</fullName>
    </recommendedName>
</protein>
<dbReference type="PROSITE" id="PS51723">
    <property type="entry name" value="PEPTIDASE_M60"/>
    <property type="match status" value="1"/>
</dbReference>
<dbReference type="SMART" id="SM01276">
    <property type="entry name" value="M60-like"/>
    <property type="match status" value="1"/>
</dbReference>
<name>A0A818TEB6_9BILA</name>
<evidence type="ECO:0000313" key="2">
    <source>
        <dbReference type="EMBL" id="CAF3682579.1"/>
    </source>
</evidence>
<feature type="domain" description="Peptidase M60" evidence="1">
    <location>
        <begin position="363"/>
        <end position="665"/>
    </location>
</feature>
<proteinExistence type="predicted"/>